<evidence type="ECO:0000313" key="3">
    <source>
        <dbReference type="Proteomes" id="UP000762676"/>
    </source>
</evidence>
<dbReference type="Proteomes" id="UP000762676">
    <property type="component" value="Unassembled WGS sequence"/>
</dbReference>
<evidence type="ECO:0000313" key="2">
    <source>
        <dbReference type="EMBL" id="GFR74196.1"/>
    </source>
</evidence>
<reference evidence="2 3" key="1">
    <citation type="journal article" date="2021" name="Elife">
        <title>Chloroplast acquisition without the gene transfer in kleptoplastic sea slugs, Plakobranchus ocellatus.</title>
        <authorList>
            <person name="Maeda T."/>
            <person name="Takahashi S."/>
            <person name="Yoshida T."/>
            <person name="Shimamura S."/>
            <person name="Takaki Y."/>
            <person name="Nagai Y."/>
            <person name="Toyoda A."/>
            <person name="Suzuki Y."/>
            <person name="Arimoto A."/>
            <person name="Ishii H."/>
            <person name="Satoh N."/>
            <person name="Nishiyama T."/>
            <person name="Hasebe M."/>
            <person name="Maruyama T."/>
            <person name="Minagawa J."/>
            <person name="Obokata J."/>
            <person name="Shigenobu S."/>
        </authorList>
    </citation>
    <scope>NUCLEOTIDE SEQUENCE [LARGE SCALE GENOMIC DNA]</scope>
</reference>
<feature type="region of interest" description="Disordered" evidence="1">
    <location>
        <begin position="1"/>
        <end position="34"/>
    </location>
</feature>
<gene>
    <name evidence="2" type="ORF">ElyMa_000424000</name>
</gene>
<keyword evidence="3" id="KW-1185">Reference proteome</keyword>
<feature type="region of interest" description="Disordered" evidence="1">
    <location>
        <begin position="71"/>
        <end position="97"/>
    </location>
</feature>
<organism evidence="2 3">
    <name type="scientific">Elysia marginata</name>
    <dbReference type="NCBI Taxonomy" id="1093978"/>
    <lineage>
        <taxon>Eukaryota</taxon>
        <taxon>Metazoa</taxon>
        <taxon>Spiralia</taxon>
        <taxon>Lophotrochozoa</taxon>
        <taxon>Mollusca</taxon>
        <taxon>Gastropoda</taxon>
        <taxon>Heterobranchia</taxon>
        <taxon>Euthyneura</taxon>
        <taxon>Panpulmonata</taxon>
        <taxon>Sacoglossa</taxon>
        <taxon>Placobranchoidea</taxon>
        <taxon>Plakobranchidae</taxon>
        <taxon>Elysia</taxon>
    </lineage>
</organism>
<proteinExistence type="predicted"/>
<dbReference type="EMBL" id="BMAT01000836">
    <property type="protein sequence ID" value="GFR74196.1"/>
    <property type="molecule type" value="Genomic_DNA"/>
</dbReference>
<protein>
    <submittedName>
        <fullName evidence="2">Uncharacterized protein</fullName>
    </submittedName>
</protein>
<name>A0AAV4FPC7_9GAST</name>
<sequence>MSLSPADDQTLHSAQSAPDSSTLGTCGNDQTTNQCTGLEFTDIAFALRRIEAELDRPYREWLAARETCQAPSNTDIRRREVAAKGQKSYAASQNFKQ</sequence>
<accession>A0AAV4FPC7</accession>
<feature type="compositionally biased region" description="Polar residues" evidence="1">
    <location>
        <begin position="11"/>
        <end position="34"/>
    </location>
</feature>
<evidence type="ECO:0000256" key="1">
    <source>
        <dbReference type="SAM" id="MobiDB-lite"/>
    </source>
</evidence>
<dbReference type="AlphaFoldDB" id="A0AAV4FPC7"/>
<comment type="caution">
    <text evidence="2">The sequence shown here is derived from an EMBL/GenBank/DDBJ whole genome shotgun (WGS) entry which is preliminary data.</text>
</comment>